<accession>A0ABP9MF86</accession>
<reference evidence="2" key="1">
    <citation type="journal article" date="2019" name="Int. J. Syst. Evol. Microbiol.">
        <title>The Global Catalogue of Microorganisms (GCM) 10K type strain sequencing project: providing services to taxonomists for standard genome sequencing and annotation.</title>
        <authorList>
            <consortium name="The Broad Institute Genomics Platform"/>
            <consortium name="The Broad Institute Genome Sequencing Center for Infectious Disease"/>
            <person name="Wu L."/>
            <person name="Ma J."/>
        </authorList>
    </citation>
    <scope>NUCLEOTIDE SEQUENCE [LARGE SCALE GENOMIC DNA]</scope>
    <source>
        <strain evidence="2">JCM 18019</strain>
    </source>
</reference>
<comment type="caution">
    <text evidence="1">The sequence shown here is derived from an EMBL/GenBank/DDBJ whole genome shotgun (WGS) entry which is preliminary data.</text>
</comment>
<protein>
    <recommendedName>
        <fullName evidence="3">Prevent-host-death protein</fullName>
    </recommendedName>
</protein>
<evidence type="ECO:0000313" key="1">
    <source>
        <dbReference type="EMBL" id="GAA5095738.1"/>
    </source>
</evidence>
<keyword evidence="2" id="KW-1185">Reference proteome</keyword>
<dbReference type="EMBL" id="BAABHX010000004">
    <property type="protein sequence ID" value="GAA5095738.1"/>
    <property type="molecule type" value="Genomic_DNA"/>
</dbReference>
<evidence type="ECO:0008006" key="3">
    <source>
        <dbReference type="Google" id="ProtNLM"/>
    </source>
</evidence>
<sequence length="60" mass="7192">MKKNQLSIYLKNNDKIMFEPQANKKNKLKNKITIKKISTDKFTNSSFYKPITKFINFDDF</sequence>
<name>A0ABP9MF86_9FLAO</name>
<proteinExistence type="predicted"/>
<evidence type="ECO:0000313" key="2">
    <source>
        <dbReference type="Proteomes" id="UP001500353"/>
    </source>
</evidence>
<organism evidence="1 2">
    <name type="scientific">Chryseobacterium ginsengisoli</name>
    <dbReference type="NCBI Taxonomy" id="363853"/>
    <lineage>
        <taxon>Bacteria</taxon>
        <taxon>Pseudomonadati</taxon>
        <taxon>Bacteroidota</taxon>
        <taxon>Flavobacteriia</taxon>
        <taxon>Flavobacteriales</taxon>
        <taxon>Weeksellaceae</taxon>
        <taxon>Chryseobacterium group</taxon>
        <taxon>Chryseobacterium</taxon>
    </lineage>
</organism>
<gene>
    <name evidence="1" type="ORF">GCM10023210_28860</name>
</gene>
<dbReference type="Proteomes" id="UP001500353">
    <property type="component" value="Unassembled WGS sequence"/>
</dbReference>